<dbReference type="SMART" id="SM00369">
    <property type="entry name" value="LRR_TYP"/>
    <property type="match status" value="4"/>
</dbReference>
<dbReference type="GO" id="GO:0060348">
    <property type="term" value="P:bone development"/>
    <property type="evidence" value="ECO:0007669"/>
    <property type="project" value="TreeGrafter"/>
</dbReference>
<keyword evidence="9" id="KW-0677">Repeat</keyword>
<feature type="chain" id="PRO_5035481228" description="Mimecan" evidence="15">
    <location>
        <begin position="20"/>
        <end position="381"/>
    </location>
</feature>
<evidence type="ECO:0000256" key="1">
    <source>
        <dbReference type="ARBA" id="ARBA00003759"/>
    </source>
</evidence>
<dbReference type="InterPro" id="IPR043547">
    <property type="entry name" value="Mimecan/Epiphycan/Opticin"/>
</dbReference>
<keyword evidence="5" id="KW-0964">Secreted</keyword>
<feature type="signal peptide" evidence="15">
    <location>
        <begin position="1"/>
        <end position="19"/>
    </location>
</feature>
<evidence type="ECO:0000256" key="8">
    <source>
        <dbReference type="ARBA" id="ARBA00022729"/>
    </source>
</evidence>
<comment type="subcellular location">
    <subcellularLocation>
        <location evidence="2">Secreted</location>
        <location evidence="2">Extracellular space</location>
        <location evidence="2">Extracellular matrix</location>
    </subcellularLocation>
</comment>
<dbReference type="PANTHER" id="PTHR46269">
    <property type="entry name" value="EPIPHYCAN-RELATED"/>
    <property type="match status" value="1"/>
</dbReference>
<dbReference type="Proteomes" id="UP000694395">
    <property type="component" value="Chromosome 17"/>
</dbReference>
<evidence type="ECO:0000256" key="9">
    <source>
        <dbReference type="ARBA" id="ARBA00022737"/>
    </source>
</evidence>
<keyword evidence="11" id="KW-0339">Growth factor</keyword>
<gene>
    <name evidence="16" type="primary">LOC110494840</name>
</gene>
<dbReference type="InterPro" id="IPR032675">
    <property type="entry name" value="LRR_dom_sf"/>
</dbReference>
<keyword evidence="13" id="KW-0325">Glycoprotein</keyword>
<evidence type="ECO:0000256" key="14">
    <source>
        <dbReference type="ARBA" id="ARBA00031730"/>
    </source>
</evidence>
<comment type="similarity">
    <text evidence="3">Belongs to the small leucine-rich proteoglycan (SLRP) family. SLRP class III subfamily.</text>
</comment>
<reference evidence="16" key="2">
    <citation type="submission" date="2025-08" db="UniProtKB">
        <authorList>
            <consortium name="Ensembl"/>
        </authorList>
    </citation>
    <scope>IDENTIFICATION</scope>
</reference>
<evidence type="ECO:0000256" key="3">
    <source>
        <dbReference type="ARBA" id="ARBA00006912"/>
    </source>
</evidence>
<evidence type="ECO:0000256" key="7">
    <source>
        <dbReference type="ARBA" id="ARBA00022614"/>
    </source>
</evidence>
<keyword evidence="12" id="KW-1015">Disulfide bond</keyword>
<reference evidence="16" key="3">
    <citation type="submission" date="2025-09" db="UniProtKB">
        <authorList>
            <consortium name="Ensembl"/>
        </authorList>
    </citation>
    <scope>IDENTIFICATION</scope>
</reference>
<keyword evidence="7" id="KW-0433">Leucine-rich repeat</keyword>
<dbReference type="InterPro" id="IPR001611">
    <property type="entry name" value="Leu-rich_rpt"/>
</dbReference>
<dbReference type="GeneTree" id="ENSGT00940000157238"/>
<sequence>MGTVRMLLFSVILSPWVLSLTGKHFNQDSTLRLKQQDVLFDREVYLEARRSKVLQKSRLKDVRNKEGFGYLGLWTSERGGPSKPPFSSTSPILIDKSPFSSTSPHSHRQAPILIDKPPFSSTSPHSHRQAPILIDKAVVEKREAAALWLGEDYDSRMVFLPADEPDDAPASELPTCLLCVCLTGSVYCEEVVPEMTAVPTLPKETAYLYARYNKINKITNKDFAEIVTLKRIDLTGNLISEIQDGAFSKLTLLEELNLAENHLVKLPMLPGKLTTFNANHNQLKTKGVKANAFKKLRQLVNLFLGDNELEAVPVIPETVRIIHLQNNNITDVTSDTFCNGNNTYYIRPNLIEVRLDGNPVLLSKSPDSFTCLKSLPVGKYR</sequence>
<keyword evidence="17" id="KW-1185">Reference proteome</keyword>
<evidence type="ECO:0000256" key="12">
    <source>
        <dbReference type="ARBA" id="ARBA00023157"/>
    </source>
</evidence>
<dbReference type="AlphaFoldDB" id="A0A8K9V7I4"/>
<evidence type="ECO:0000256" key="15">
    <source>
        <dbReference type="SAM" id="SignalP"/>
    </source>
</evidence>
<organism evidence="16 17">
    <name type="scientific">Oncorhynchus mykiss</name>
    <name type="common">Rainbow trout</name>
    <name type="synonym">Salmo gairdneri</name>
    <dbReference type="NCBI Taxonomy" id="8022"/>
    <lineage>
        <taxon>Eukaryota</taxon>
        <taxon>Metazoa</taxon>
        <taxon>Chordata</taxon>
        <taxon>Craniata</taxon>
        <taxon>Vertebrata</taxon>
        <taxon>Euteleostomi</taxon>
        <taxon>Actinopterygii</taxon>
        <taxon>Neopterygii</taxon>
        <taxon>Teleostei</taxon>
        <taxon>Protacanthopterygii</taxon>
        <taxon>Salmoniformes</taxon>
        <taxon>Salmonidae</taxon>
        <taxon>Salmoninae</taxon>
        <taxon>Oncorhynchus</taxon>
    </lineage>
</organism>
<evidence type="ECO:0000256" key="11">
    <source>
        <dbReference type="ARBA" id="ARBA00023030"/>
    </source>
</evidence>
<accession>A0A8K9V7I4</accession>
<keyword evidence="6" id="KW-0272">Extracellular matrix</keyword>
<evidence type="ECO:0000313" key="16">
    <source>
        <dbReference type="Ensembl" id="ENSOMYP00000120390.1"/>
    </source>
</evidence>
<evidence type="ECO:0000256" key="13">
    <source>
        <dbReference type="ARBA" id="ARBA00023180"/>
    </source>
</evidence>
<dbReference type="GO" id="GO:0061975">
    <property type="term" value="P:articular cartilage development"/>
    <property type="evidence" value="ECO:0007669"/>
    <property type="project" value="TreeGrafter"/>
</dbReference>
<proteinExistence type="inferred from homology"/>
<dbReference type="GO" id="GO:0031012">
    <property type="term" value="C:extracellular matrix"/>
    <property type="evidence" value="ECO:0007669"/>
    <property type="project" value="TreeGrafter"/>
</dbReference>
<keyword evidence="10" id="KW-0654">Proteoglycan</keyword>
<evidence type="ECO:0000256" key="4">
    <source>
        <dbReference type="ARBA" id="ARBA00018423"/>
    </source>
</evidence>
<evidence type="ECO:0000256" key="6">
    <source>
        <dbReference type="ARBA" id="ARBA00022530"/>
    </source>
</evidence>
<reference evidence="16" key="1">
    <citation type="submission" date="2020-07" db="EMBL/GenBank/DDBJ databases">
        <title>A long reads based de novo assembly of the rainbow trout Arlee double haploid line genome.</title>
        <authorList>
            <person name="Gao G."/>
            <person name="Palti Y."/>
        </authorList>
    </citation>
    <scope>NUCLEOTIDE SEQUENCE [LARGE SCALE GENOMIC DNA]</scope>
</reference>
<dbReference type="Gene3D" id="3.80.10.10">
    <property type="entry name" value="Ribonuclease Inhibitor"/>
    <property type="match status" value="2"/>
</dbReference>
<dbReference type="GO" id="GO:0005615">
    <property type="term" value="C:extracellular space"/>
    <property type="evidence" value="ECO:0007669"/>
    <property type="project" value="TreeGrafter"/>
</dbReference>
<evidence type="ECO:0000313" key="17">
    <source>
        <dbReference type="Proteomes" id="UP000694395"/>
    </source>
</evidence>
<dbReference type="SUPFAM" id="SSF52058">
    <property type="entry name" value="L domain-like"/>
    <property type="match status" value="1"/>
</dbReference>
<keyword evidence="8 15" id="KW-0732">Signal</keyword>
<protein>
    <recommendedName>
        <fullName evidence="4">Mimecan</fullName>
    </recommendedName>
    <alternativeName>
        <fullName evidence="14">Osteoglycin</fullName>
    </alternativeName>
</protein>
<name>A0A8K9V7I4_ONCMY</name>
<evidence type="ECO:0000256" key="2">
    <source>
        <dbReference type="ARBA" id="ARBA00004498"/>
    </source>
</evidence>
<comment type="function">
    <text evidence="1">Induces bone formation in conjunction with TGF-beta-1 or TGF-beta-2.</text>
</comment>
<evidence type="ECO:0000256" key="5">
    <source>
        <dbReference type="ARBA" id="ARBA00022525"/>
    </source>
</evidence>
<evidence type="ECO:0000256" key="10">
    <source>
        <dbReference type="ARBA" id="ARBA00022974"/>
    </source>
</evidence>
<dbReference type="PANTHER" id="PTHR46269:SF1">
    <property type="entry name" value="MIMECAN"/>
    <property type="match status" value="1"/>
</dbReference>
<dbReference type="Pfam" id="PF13855">
    <property type="entry name" value="LRR_8"/>
    <property type="match status" value="1"/>
</dbReference>
<dbReference type="Ensembl" id="ENSOMYT00000160281.1">
    <property type="protein sequence ID" value="ENSOMYP00000120390.1"/>
    <property type="gene ID" value="ENSOMYG00000005564.2"/>
</dbReference>
<dbReference type="GO" id="GO:0008083">
    <property type="term" value="F:growth factor activity"/>
    <property type="evidence" value="ECO:0007669"/>
    <property type="project" value="UniProtKB-KW"/>
</dbReference>
<dbReference type="InterPro" id="IPR003591">
    <property type="entry name" value="Leu-rich_rpt_typical-subtyp"/>
</dbReference>